<proteinExistence type="predicted"/>
<evidence type="ECO:0000313" key="1">
    <source>
        <dbReference type="EMBL" id="KAJ9635350.1"/>
    </source>
</evidence>
<evidence type="ECO:0000313" key="2">
    <source>
        <dbReference type="Proteomes" id="UP001172680"/>
    </source>
</evidence>
<dbReference type="EMBL" id="JAPDRP010000027">
    <property type="protein sequence ID" value="KAJ9635350.1"/>
    <property type="molecule type" value="Genomic_DNA"/>
</dbReference>
<protein>
    <submittedName>
        <fullName evidence="1">Uncharacterized protein</fullName>
    </submittedName>
</protein>
<comment type="caution">
    <text evidence="1">The sequence shown here is derived from an EMBL/GenBank/DDBJ whole genome shotgun (WGS) entry which is preliminary data.</text>
</comment>
<name>A0ACC2YJ34_9PEZI</name>
<keyword evidence="2" id="KW-1185">Reference proteome</keyword>
<gene>
    <name evidence="1" type="ORF">H2199_008352</name>
</gene>
<organism evidence="1 2">
    <name type="scientific">Coniosporium tulheliwenetii</name>
    <dbReference type="NCBI Taxonomy" id="3383036"/>
    <lineage>
        <taxon>Eukaryota</taxon>
        <taxon>Fungi</taxon>
        <taxon>Dikarya</taxon>
        <taxon>Ascomycota</taxon>
        <taxon>Pezizomycotina</taxon>
        <taxon>Dothideomycetes</taxon>
        <taxon>Dothideomycetes incertae sedis</taxon>
        <taxon>Coniosporium</taxon>
    </lineage>
</organism>
<accession>A0ACC2YJ34</accession>
<sequence>MAVIEPEQHWLRPTPHVPNSKLPFLVYRGVFKGQSADEIKKHIEANKWLKGGQWKTYKIAHFHTNTHECYAVLSGETLYEVGKSPIDDEFDADGKRTGFRVWLEQGDVFVLPDSPKWDMNFGKEPPEQTPMLGDKAQSVPIPDLDPVYGALGPLPKIWRENENS</sequence>
<reference evidence="1" key="1">
    <citation type="submission" date="2022-10" db="EMBL/GenBank/DDBJ databases">
        <title>Culturing micro-colonial fungi from biological soil crusts in the Mojave desert and describing Neophaeococcomyces mojavensis, and introducing the new genera and species Taxawa tesnikishii.</title>
        <authorList>
            <person name="Kurbessoian T."/>
            <person name="Stajich J.E."/>
        </authorList>
    </citation>
    <scope>NUCLEOTIDE SEQUENCE</scope>
    <source>
        <strain evidence="1">JES_115</strain>
    </source>
</reference>
<dbReference type="Proteomes" id="UP001172680">
    <property type="component" value="Unassembled WGS sequence"/>
</dbReference>